<reference evidence="2" key="1">
    <citation type="submission" date="2018-05" db="EMBL/GenBank/DDBJ databases">
        <authorList>
            <person name="Lanie J.A."/>
            <person name="Ng W.-L."/>
            <person name="Kazmierczak K.M."/>
            <person name="Andrzejewski T.M."/>
            <person name="Davidsen T.M."/>
            <person name="Wayne K.J."/>
            <person name="Tettelin H."/>
            <person name="Glass J.I."/>
            <person name="Rusch D."/>
            <person name="Podicherti R."/>
            <person name="Tsui H.-C.T."/>
            <person name="Winkler M.E."/>
        </authorList>
    </citation>
    <scope>NUCLEOTIDE SEQUENCE</scope>
</reference>
<dbReference type="CDD" id="cd02511">
    <property type="entry name" value="Beta4Glucosyltransferase"/>
    <property type="match status" value="1"/>
</dbReference>
<organism evidence="2">
    <name type="scientific">marine metagenome</name>
    <dbReference type="NCBI Taxonomy" id="408172"/>
    <lineage>
        <taxon>unclassified sequences</taxon>
        <taxon>metagenomes</taxon>
        <taxon>ecological metagenomes</taxon>
    </lineage>
</organism>
<dbReference type="SUPFAM" id="SSF53448">
    <property type="entry name" value="Nucleotide-diphospho-sugar transferases"/>
    <property type="match status" value="1"/>
</dbReference>
<dbReference type="InterPro" id="IPR001173">
    <property type="entry name" value="Glyco_trans_2-like"/>
</dbReference>
<dbReference type="PANTHER" id="PTHR43630">
    <property type="entry name" value="POLY-BETA-1,6-N-ACETYL-D-GLUCOSAMINE SYNTHASE"/>
    <property type="match status" value="1"/>
</dbReference>
<dbReference type="InterPro" id="IPR029044">
    <property type="entry name" value="Nucleotide-diphossugar_trans"/>
</dbReference>
<dbReference type="Gene3D" id="3.90.550.10">
    <property type="entry name" value="Spore Coat Polysaccharide Biosynthesis Protein SpsA, Chain A"/>
    <property type="match status" value="1"/>
</dbReference>
<gene>
    <name evidence="2" type="ORF">METZ01_LOCUS94884</name>
</gene>
<evidence type="ECO:0000259" key="1">
    <source>
        <dbReference type="Pfam" id="PF00535"/>
    </source>
</evidence>
<feature type="domain" description="Glycosyltransferase 2-like" evidence="1">
    <location>
        <begin position="5"/>
        <end position="124"/>
    </location>
</feature>
<evidence type="ECO:0000313" key="2">
    <source>
        <dbReference type="EMBL" id="SVA42030.1"/>
    </source>
</evidence>
<dbReference type="AlphaFoldDB" id="A0A381VNY8"/>
<sequence>MENLSVTIITKNEEKNIGRCLASLKWADEIVVVDTNSTDRTVEICRQHTEQIFSESWHGYGKQKNICAMHAKNRWILNIDADEVVTSASAEEIQKVLKEGPQYPAYQFPRKNYFGDRWVRFGGWYPDQILRLYNKEKVSFSESRVHERLVPGENAGSLKNALMHYSYCNREDYIQRQDRYSTLYAQEKRAIGFRANWTHIYLRPPFSFFKNFFLKQGFREGSLGFFLAKSSAIYTYQKYAKTKSE</sequence>
<accession>A0A381VNY8</accession>
<proteinExistence type="predicted"/>
<dbReference type="PANTHER" id="PTHR43630:SF2">
    <property type="entry name" value="GLYCOSYLTRANSFERASE"/>
    <property type="match status" value="1"/>
</dbReference>
<dbReference type="EMBL" id="UINC01009370">
    <property type="protein sequence ID" value="SVA42030.1"/>
    <property type="molecule type" value="Genomic_DNA"/>
</dbReference>
<protein>
    <recommendedName>
        <fullName evidence="1">Glycosyltransferase 2-like domain-containing protein</fullName>
    </recommendedName>
</protein>
<name>A0A381VNY8_9ZZZZ</name>
<dbReference type="Pfam" id="PF00535">
    <property type="entry name" value="Glycos_transf_2"/>
    <property type="match status" value="1"/>
</dbReference>